<reference evidence="2" key="1">
    <citation type="journal article" date="2021" name="Open Biol.">
        <title>Shared evolutionary footprints suggest mitochondrial oxidative damage underlies multiple complex I losses in fungi.</title>
        <authorList>
            <person name="Schikora-Tamarit M.A."/>
            <person name="Marcet-Houben M."/>
            <person name="Nosek J."/>
            <person name="Gabaldon T."/>
        </authorList>
    </citation>
    <scope>NUCLEOTIDE SEQUENCE</scope>
    <source>
        <strain evidence="2">CBS2887</strain>
    </source>
</reference>
<dbReference type="AlphaFoldDB" id="A0A9P8Q720"/>
<proteinExistence type="predicted"/>
<accession>A0A9P8Q720</accession>
<dbReference type="EMBL" id="JAEUBG010001919">
    <property type="protein sequence ID" value="KAH3685547.1"/>
    <property type="molecule type" value="Genomic_DNA"/>
</dbReference>
<dbReference type="Proteomes" id="UP000774326">
    <property type="component" value="Unassembled WGS sequence"/>
</dbReference>
<gene>
    <name evidence="2" type="ORF">WICPIJ_003473</name>
</gene>
<feature type="compositionally biased region" description="Low complexity" evidence="1">
    <location>
        <begin position="32"/>
        <end position="52"/>
    </location>
</feature>
<keyword evidence="3" id="KW-1185">Reference proteome</keyword>
<comment type="caution">
    <text evidence="2">The sequence shown here is derived from an EMBL/GenBank/DDBJ whole genome shotgun (WGS) entry which is preliminary data.</text>
</comment>
<name>A0A9P8Q720_WICPI</name>
<reference evidence="2" key="2">
    <citation type="submission" date="2021-01" db="EMBL/GenBank/DDBJ databases">
        <authorList>
            <person name="Schikora-Tamarit M.A."/>
        </authorList>
    </citation>
    <scope>NUCLEOTIDE SEQUENCE</scope>
    <source>
        <strain evidence="2">CBS2887</strain>
    </source>
</reference>
<evidence type="ECO:0000256" key="1">
    <source>
        <dbReference type="SAM" id="MobiDB-lite"/>
    </source>
</evidence>
<organism evidence="2 3">
    <name type="scientific">Wickerhamomyces pijperi</name>
    <name type="common">Yeast</name>
    <name type="synonym">Pichia pijperi</name>
    <dbReference type="NCBI Taxonomy" id="599730"/>
    <lineage>
        <taxon>Eukaryota</taxon>
        <taxon>Fungi</taxon>
        <taxon>Dikarya</taxon>
        <taxon>Ascomycota</taxon>
        <taxon>Saccharomycotina</taxon>
        <taxon>Saccharomycetes</taxon>
        <taxon>Phaffomycetales</taxon>
        <taxon>Wickerhamomycetaceae</taxon>
        <taxon>Wickerhamomyces</taxon>
    </lineage>
</organism>
<sequence>MYPSVGTSSASAGGSYMGSCPWSAYSSRAVSCSSRGSSYSSVSNSESDSSRSSNKDEYSGWGNSGLILHFVSTPGLRDKLKRSISRHACRCKTRTKLRPETKIQEFNIRTWL</sequence>
<evidence type="ECO:0000313" key="3">
    <source>
        <dbReference type="Proteomes" id="UP000774326"/>
    </source>
</evidence>
<evidence type="ECO:0000313" key="2">
    <source>
        <dbReference type="EMBL" id="KAH3685547.1"/>
    </source>
</evidence>
<protein>
    <submittedName>
        <fullName evidence="2">Uncharacterized protein</fullName>
    </submittedName>
</protein>
<feature type="region of interest" description="Disordered" evidence="1">
    <location>
        <begin position="32"/>
        <end position="61"/>
    </location>
</feature>